<evidence type="ECO:0000256" key="1">
    <source>
        <dbReference type="ARBA" id="ARBA00022729"/>
    </source>
</evidence>
<accession>A0ABW5ZB94</accession>
<dbReference type="Proteomes" id="UP001597549">
    <property type="component" value="Unassembled WGS sequence"/>
</dbReference>
<dbReference type="Pfam" id="PF17164">
    <property type="entry name" value="DUF5122"/>
    <property type="match status" value="7"/>
</dbReference>
<dbReference type="Gene3D" id="2.80.10.50">
    <property type="match status" value="3"/>
</dbReference>
<protein>
    <submittedName>
        <fullName evidence="4">T9SS type A sorting domain-containing protein</fullName>
    </submittedName>
</protein>
<name>A0ABW5ZB94_9FLAO</name>
<reference evidence="5" key="1">
    <citation type="journal article" date="2019" name="Int. J. Syst. Evol. Microbiol.">
        <title>The Global Catalogue of Microorganisms (GCM) 10K type strain sequencing project: providing services to taxonomists for standard genome sequencing and annotation.</title>
        <authorList>
            <consortium name="The Broad Institute Genomics Platform"/>
            <consortium name="The Broad Institute Genome Sequencing Center for Infectious Disease"/>
            <person name="Wu L."/>
            <person name="Ma J."/>
        </authorList>
    </citation>
    <scope>NUCLEOTIDE SEQUENCE [LARGE SCALE GENOMIC DNA]</scope>
    <source>
        <strain evidence="5">KCTC 52644</strain>
    </source>
</reference>
<dbReference type="EMBL" id="JBHUOL010000018">
    <property type="protein sequence ID" value="MFD2909488.1"/>
    <property type="molecule type" value="Genomic_DNA"/>
</dbReference>
<evidence type="ECO:0000256" key="2">
    <source>
        <dbReference type="SAM" id="SignalP"/>
    </source>
</evidence>
<dbReference type="NCBIfam" id="TIGR04183">
    <property type="entry name" value="Por_Secre_tail"/>
    <property type="match status" value="1"/>
</dbReference>
<dbReference type="NCBIfam" id="TIGR02608">
    <property type="entry name" value="delta_60_rpt"/>
    <property type="match status" value="5"/>
</dbReference>
<evidence type="ECO:0000313" key="4">
    <source>
        <dbReference type="EMBL" id="MFD2909488.1"/>
    </source>
</evidence>
<proteinExistence type="predicted"/>
<feature type="domain" description="Secretion system C-terminal sorting" evidence="3">
    <location>
        <begin position="411"/>
        <end position="481"/>
    </location>
</feature>
<dbReference type="InterPro" id="IPR013431">
    <property type="entry name" value="Delta_60_rpt"/>
</dbReference>
<feature type="signal peptide" evidence="2">
    <location>
        <begin position="1"/>
        <end position="21"/>
    </location>
</feature>
<dbReference type="RefSeq" id="WP_379808046.1">
    <property type="nucleotide sequence ID" value="NZ_JBHUOL010000018.1"/>
</dbReference>
<keyword evidence="1 2" id="KW-0732">Signal</keyword>
<feature type="chain" id="PRO_5045694620" evidence="2">
    <location>
        <begin position="22"/>
        <end position="483"/>
    </location>
</feature>
<dbReference type="InterPro" id="IPR026444">
    <property type="entry name" value="Secre_tail"/>
</dbReference>
<evidence type="ECO:0000259" key="3">
    <source>
        <dbReference type="Pfam" id="PF18962"/>
    </source>
</evidence>
<evidence type="ECO:0000313" key="5">
    <source>
        <dbReference type="Proteomes" id="UP001597549"/>
    </source>
</evidence>
<sequence>MKKTTLFILLFIFLGINTIHSQSGNVDLSFDPGSGANAAINAVAIQSDGKIIIGGDFTDYNGTAINRIARLNTDGSLDPSFNVGVGFNTLFSGVQCITIDTDGKILVGGGFTKFNTLTKKHIVRLNTDGTIDTTFLGEGADQPILAITVQPDGKIIIGGGFTKFNGANNVKRILRLNANGSTDNTFDTGTGCDNVVKSILIQSDGKIIIAGNFNNYDETAVKKLVRLNTDGSHDSSFQVIFGANNEIFNCKIQKIITNNPQPEPPTEEEKIVIGGLFSKFGVVNQNYITRVNADGSLDDDFDIGLGTNGQVKALAIQYNNKIVFGGIYTSYNSATVNGFSRLLPTGIKDSDFESGTGANFVVNNTALQSDGHIIMVGNFTTYNDIPRNRIARVFGDEVLGSSTFEKITIRVYPNPSNGTLFFSTANDIQMDSAKIFDSTGKLVFSASKLIENKIDVSNLSNGIYFISLQNDEKGIFTQKFIKN</sequence>
<gene>
    <name evidence="4" type="ORF">ACFSX9_12180</name>
</gene>
<organism evidence="4 5">
    <name type="scientific">Flavobacterium ardleyense</name>
    <dbReference type="NCBI Taxonomy" id="2038737"/>
    <lineage>
        <taxon>Bacteria</taxon>
        <taxon>Pseudomonadati</taxon>
        <taxon>Bacteroidota</taxon>
        <taxon>Flavobacteriia</taxon>
        <taxon>Flavobacteriales</taxon>
        <taxon>Flavobacteriaceae</taxon>
        <taxon>Flavobacterium</taxon>
    </lineage>
</organism>
<keyword evidence="5" id="KW-1185">Reference proteome</keyword>
<dbReference type="Pfam" id="PF18962">
    <property type="entry name" value="Por_Secre_tail"/>
    <property type="match status" value="1"/>
</dbReference>
<comment type="caution">
    <text evidence="4">The sequence shown here is derived from an EMBL/GenBank/DDBJ whole genome shotgun (WGS) entry which is preliminary data.</text>
</comment>
<dbReference type="SUPFAM" id="SSF101898">
    <property type="entry name" value="NHL repeat"/>
    <property type="match status" value="1"/>
</dbReference>